<feature type="transmembrane region" description="Helical" evidence="1">
    <location>
        <begin position="34"/>
        <end position="53"/>
    </location>
</feature>
<feature type="transmembrane region" description="Helical" evidence="1">
    <location>
        <begin position="12"/>
        <end position="28"/>
    </location>
</feature>
<sequence length="209" mass="22690">MRGLLTSEKTILLVTMLYIAPALWSSFASGKMEFVIYVGVMGVLLGPVLWLHHRVRLHPLALWGLSLWGLAHMCGGLVHVPESWPTEGTSSVLYNLWLIPNRLKYDQLVHAYGFGLTTWICWQALKAAFQKSGADIAPTFGLLTLCAAAGMGFGALNEVVEFAATLLVPETNVGGYLNTGWDLVSNLVGCLLAAVLISLFDRSSHSESS</sequence>
<dbReference type="Proteomes" id="UP000317243">
    <property type="component" value="Unassembled WGS sequence"/>
</dbReference>
<evidence type="ECO:0000256" key="1">
    <source>
        <dbReference type="SAM" id="Phobius"/>
    </source>
</evidence>
<gene>
    <name evidence="2" type="ORF">KOR42_28120</name>
</gene>
<reference evidence="2 3" key="1">
    <citation type="submission" date="2019-02" db="EMBL/GenBank/DDBJ databases">
        <title>Deep-cultivation of Planctomycetes and their phenomic and genomic characterization uncovers novel biology.</title>
        <authorList>
            <person name="Wiegand S."/>
            <person name="Jogler M."/>
            <person name="Boedeker C."/>
            <person name="Pinto D."/>
            <person name="Vollmers J."/>
            <person name="Rivas-Marin E."/>
            <person name="Kohn T."/>
            <person name="Peeters S.H."/>
            <person name="Heuer A."/>
            <person name="Rast P."/>
            <person name="Oberbeckmann S."/>
            <person name="Bunk B."/>
            <person name="Jeske O."/>
            <person name="Meyerdierks A."/>
            <person name="Storesund J.E."/>
            <person name="Kallscheuer N."/>
            <person name="Luecker S."/>
            <person name="Lage O.M."/>
            <person name="Pohl T."/>
            <person name="Merkel B.J."/>
            <person name="Hornburger P."/>
            <person name="Mueller R.-W."/>
            <person name="Bruemmer F."/>
            <person name="Labrenz M."/>
            <person name="Spormann A.M."/>
            <person name="Op Den Camp H."/>
            <person name="Overmann J."/>
            <person name="Amann R."/>
            <person name="Jetten M.S.M."/>
            <person name="Mascher T."/>
            <person name="Medema M.H."/>
            <person name="Devos D.P."/>
            <person name="Kaster A.-K."/>
            <person name="Ovreas L."/>
            <person name="Rohde M."/>
            <person name="Galperin M.Y."/>
            <person name="Jogler C."/>
        </authorList>
    </citation>
    <scope>NUCLEOTIDE SEQUENCE [LARGE SCALE GENOMIC DNA]</scope>
    <source>
        <strain evidence="2 3">KOR42</strain>
    </source>
</reference>
<keyword evidence="1" id="KW-0812">Transmembrane</keyword>
<name>A0A5C5WXH4_9PLAN</name>
<dbReference type="EMBL" id="SIHI01000004">
    <property type="protein sequence ID" value="TWT55426.1"/>
    <property type="molecule type" value="Genomic_DNA"/>
</dbReference>
<proteinExistence type="predicted"/>
<keyword evidence="1" id="KW-1133">Transmembrane helix</keyword>
<keyword evidence="3" id="KW-1185">Reference proteome</keyword>
<comment type="caution">
    <text evidence="2">The sequence shown here is derived from an EMBL/GenBank/DDBJ whole genome shotgun (WGS) entry which is preliminary data.</text>
</comment>
<dbReference type="RefSeq" id="WP_146510322.1">
    <property type="nucleotide sequence ID" value="NZ_SIHI01000004.1"/>
</dbReference>
<accession>A0A5C5WXH4</accession>
<keyword evidence="1" id="KW-0472">Membrane</keyword>
<dbReference type="InterPro" id="IPR020610">
    <property type="entry name" value="Thiolase_AS"/>
</dbReference>
<dbReference type="OrthoDB" id="274748at2"/>
<evidence type="ECO:0000313" key="3">
    <source>
        <dbReference type="Proteomes" id="UP000317243"/>
    </source>
</evidence>
<dbReference type="GO" id="GO:0016747">
    <property type="term" value="F:acyltransferase activity, transferring groups other than amino-acyl groups"/>
    <property type="evidence" value="ECO:0007669"/>
    <property type="project" value="InterPro"/>
</dbReference>
<dbReference type="Pfam" id="PF09997">
    <property type="entry name" value="DUF2238"/>
    <property type="match status" value="1"/>
</dbReference>
<organism evidence="2 3">
    <name type="scientific">Thalassoglobus neptunius</name>
    <dbReference type="NCBI Taxonomy" id="1938619"/>
    <lineage>
        <taxon>Bacteria</taxon>
        <taxon>Pseudomonadati</taxon>
        <taxon>Planctomycetota</taxon>
        <taxon>Planctomycetia</taxon>
        <taxon>Planctomycetales</taxon>
        <taxon>Planctomycetaceae</taxon>
        <taxon>Thalassoglobus</taxon>
    </lineage>
</organism>
<dbReference type="PROSITE" id="PS00099">
    <property type="entry name" value="THIOLASE_3"/>
    <property type="match status" value="1"/>
</dbReference>
<dbReference type="InterPro" id="IPR014509">
    <property type="entry name" value="YjdF-like"/>
</dbReference>
<evidence type="ECO:0000313" key="2">
    <source>
        <dbReference type="EMBL" id="TWT55426.1"/>
    </source>
</evidence>
<protein>
    <recommendedName>
        <fullName evidence="4">Inner membrane protein YjdF</fullName>
    </recommendedName>
</protein>
<evidence type="ECO:0008006" key="4">
    <source>
        <dbReference type="Google" id="ProtNLM"/>
    </source>
</evidence>
<dbReference type="AlphaFoldDB" id="A0A5C5WXH4"/>